<dbReference type="OrthoDB" id="9794326at2"/>
<dbReference type="NCBIfam" id="TIGR00135">
    <property type="entry name" value="gatC"/>
    <property type="match status" value="1"/>
</dbReference>
<dbReference type="EMBL" id="AOMT01000021">
    <property type="protein sequence ID" value="KDN25329.1"/>
    <property type="molecule type" value="Genomic_DNA"/>
</dbReference>
<keyword evidence="1" id="KW-0067">ATP-binding</keyword>
<comment type="subunit">
    <text evidence="1">Heterotrimer of A, B and C subunits.</text>
</comment>
<sequence length="97" mass="10402">MSDTLSSSDILNAAKLSRLAIDENLASDYASDIGKILAMMDTLSAVNTDDIKPLANIHEACQELRADVANPNIDRDAFQAVAPNAQDGLYLVPQVIE</sequence>
<comment type="function">
    <text evidence="1">Allows the formation of correctly charged Asn-tRNA(Asn) or Gln-tRNA(Gln) through the transamidation of misacylated Asp-tRNA(Asn) or Glu-tRNA(Gln) in organisms which lack either or both of asparaginyl-tRNA or glutaminyl-tRNA synthetases. The reaction takes place in the presence of glutamine and ATP through an activated phospho-Asp-tRNA(Asn) or phospho-Glu-tRNA(Gln).</text>
</comment>
<comment type="caution">
    <text evidence="2">The sequence shown here is derived from an EMBL/GenBank/DDBJ whole genome shotgun (WGS) entry which is preliminary data.</text>
</comment>
<name>A0A066UMD4_9GAMM</name>
<dbReference type="GO" id="GO:0005524">
    <property type="term" value="F:ATP binding"/>
    <property type="evidence" value="ECO:0007669"/>
    <property type="project" value="UniProtKB-KW"/>
</dbReference>
<proteinExistence type="inferred from homology"/>
<organism evidence="2 3">
    <name type="scientific">Moraxella bovoculi 237</name>
    <dbReference type="NCBI Taxonomy" id="743974"/>
    <lineage>
        <taxon>Bacteria</taxon>
        <taxon>Pseudomonadati</taxon>
        <taxon>Pseudomonadota</taxon>
        <taxon>Gammaproteobacteria</taxon>
        <taxon>Moraxellales</taxon>
        <taxon>Moraxellaceae</taxon>
        <taxon>Moraxella</taxon>
    </lineage>
</organism>
<evidence type="ECO:0000256" key="1">
    <source>
        <dbReference type="HAMAP-Rule" id="MF_00122"/>
    </source>
</evidence>
<keyword evidence="1" id="KW-0436">Ligase</keyword>
<reference evidence="2 3" key="1">
    <citation type="journal article" date="2014" name="Genome Announc.">
        <title>Draft Genome Sequence of Moraxella bovoculi Strain 237T (ATCC BAA-1259T) Isolated from a Calf with Infectious Bovine Keratoconjunctivitis.</title>
        <authorList>
            <person name="Calcutt M.J."/>
            <person name="Foecking M.F."/>
            <person name="Martin N.T."/>
            <person name="Mhlanga-Mutangadura T."/>
            <person name="Reilly T.J."/>
        </authorList>
    </citation>
    <scope>NUCLEOTIDE SEQUENCE [LARGE SCALE GENOMIC DNA]</scope>
    <source>
        <strain evidence="2 3">237</strain>
    </source>
</reference>
<dbReference type="InterPro" id="IPR036113">
    <property type="entry name" value="Asp/Glu-ADT_sf_sub_c"/>
</dbReference>
<dbReference type="RefSeq" id="WP_036364336.1">
    <property type="nucleotide sequence ID" value="NZ_AOMT01000021.1"/>
</dbReference>
<dbReference type="Proteomes" id="UP000035860">
    <property type="component" value="Unassembled WGS sequence"/>
</dbReference>
<dbReference type="GO" id="GO:0050567">
    <property type="term" value="F:glutaminyl-tRNA synthase (glutamine-hydrolyzing) activity"/>
    <property type="evidence" value="ECO:0007669"/>
    <property type="project" value="UniProtKB-UniRule"/>
</dbReference>
<dbReference type="HAMAP" id="MF_00122">
    <property type="entry name" value="GatC"/>
    <property type="match status" value="1"/>
</dbReference>
<protein>
    <recommendedName>
        <fullName evidence="1">Aspartyl/glutamyl-tRNA(Asn/Gln) amidotransferase subunit C</fullName>
        <shortName evidence="1">Asp/Glu-ADT subunit C</shortName>
        <ecNumber evidence="1">6.3.5.-</ecNumber>
    </recommendedName>
</protein>
<dbReference type="InterPro" id="IPR003837">
    <property type="entry name" value="GatC"/>
</dbReference>
<accession>A0A066UMD4</accession>
<comment type="catalytic activity">
    <reaction evidence="1">
        <text>L-glutamyl-tRNA(Gln) + L-glutamine + ATP + H2O = L-glutaminyl-tRNA(Gln) + L-glutamate + ADP + phosphate + H(+)</text>
        <dbReference type="Rhea" id="RHEA:17521"/>
        <dbReference type="Rhea" id="RHEA-COMP:9681"/>
        <dbReference type="Rhea" id="RHEA-COMP:9684"/>
        <dbReference type="ChEBI" id="CHEBI:15377"/>
        <dbReference type="ChEBI" id="CHEBI:15378"/>
        <dbReference type="ChEBI" id="CHEBI:29985"/>
        <dbReference type="ChEBI" id="CHEBI:30616"/>
        <dbReference type="ChEBI" id="CHEBI:43474"/>
        <dbReference type="ChEBI" id="CHEBI:58359"/>
        <dbReference type="ChEBI" id="CHEBI:78520"/>
        <dbReference type="ChEBI" id="CHEBI:78521"/>
        <dbReference type="ChEBI" id="CHEBI:456216"/>
    </reaction>
</comment>
<dbReference type="SUPFAM" id="SSF141000">
    <property type="entry name" value="Glu-tRNAGln amidotransferase C subunit"/>
    <property type="match status" value="1"/>
</dbReference>
<evidence type="ECO:0000313" key="2">
    <source>
        <dbReference type="EMBL" id="KDN25329.1"/>
    </source>
</evidence>
<keyword evidence="1" id="KW-0547">Nucleotide-binding</keyword>
<dbReference type="GO" id="GO:0006450">
    <property type="term" value="P:regulation of translational fidelity"/>
    <property type="evidence" value="ECO:0007669"/>
    <property type="project" value="InterPro"/>
</dbReference>
<comment type="similarity">
    <text evidence="1">Belongs to the GatC family.</text>
</comment>
<keyword evidence="1" id="KW-0648">Protein biosynthesis</keyword>
<dbReference type="Gene3D" id="1.10.20.60">
    <property type="entry name" value="Glu-tRNAGln amidotransferase C subunit, N-terminal domain"/>
    <property type="match status" value="1"/>
</dbReference>
<gene>
    <name evidence="1" type="primary">gatC</name>
    <name evidence="2" type="ORF">MBO_04579</name>
</gene>
<keyword evidence="2" id="KW-0808">Transferase</keyword>
<dbReference type="AlphaFoldDB" id="A0A066UMD4"/>
<dbReference type="GeneID" id="301976055"/>
<dbReference type="Pfam" id="PF02686">
    <property type="entry name" value="GatC"/>
    <property type="match status" value="1"/>
</dbReference>
<dbReference type="EC" id="6.3.5.-" evidence="1"/>
<keyword evidence="3" id="KW-1185">Reference proteome</keyword>
<dbReference type="eggNOG" id="COG0721">
    <property type="taxonomic scope" value="Bacteria"/>
</dbReference>
<evidence type="ECO:0000313" key="3">
    <source>
        <dbReference type="Proteomes" id="UP000035860"/>
    </source>
</evidence>
<dbReference type="GO" id="GO:0006412">
    <property type="term" value="P:translation"/>
    <property type="evidence" value="ECO:0007669"/>
    <property type="project" value="UniProtKB-UniRule"/>
</dbReference>
<dbReference type="GO" id="GO:0016740">
    <property type="term" value="F:transferase activity"/>
    <property type="evidence" value="ECO:0007669"/>
    <property type="project" value="UniProtKB-KW"/>
</dbReference>
<dbReference type="GO" id="GO:0050566">
    <property type="term" value="F:asparaginyl-tRNA synthase (glutamine-hydrolyzing) activity"/>
    <property type="evidence" value="ECO:0007669"/>
    <property type="project" value="RHEA"/>
</dbReference>
<comment type="catalytic activity">
    <reaction evidence="1">
        <text>L-aspartyl-tRNA(Asn) + L-glutamine + ATP + H2O = L-asparaginyl-tRNA(Asn) + L-glutamate + ADP + phosphate + 2 H(+)</text>
        <dbReference type="Rhea" id="RHEA:14513"/>
        <dbReference type="Rhea" id="RHEA-COMP:9674"/>
        <dbReference type="Rhea" id="RHEA-COMP:9677"/>
        <dbReference type="ChEBI" id="CHEBI:15377"/>
        <dbReference type="ChEBI" id="CHEBI:15378"/>
        <dbReference type="ChEBI" id="CHEBI:29985"/>
        <dbReference type="ChEBI" id="CHEBI:30616"/>
        <dbReference type="ChEBI" id="CHEBI:43474"/>
        <dbReference type="ChEBI" id="CHEBI:58359"/>
        <dbReference type="ChEBI" id="CHEBI:78515"/>
        <dbReference type="ChEBI" id="CHEBI:78516"/>
        <dbReference type="ChEBI" id="CHEBI:456216"/>
    </reaction>
</comment>